<keyword evidence="2 8" id="KW-0645">Protease</keyword>
<proteinExistence type="inferred from homology"/>
<dbReference type="CDD" id="cd00190">
    <property type="entry name" value="Tryp_SPc"/>
    <property type="match status" value="1"/>
</dbReference>
<dbReference type="FunFam" id="2.40.10.10:FF:000039">
    <property type="entry name" value="Brain-specific serine protease 4"/>
    <property type="match status" value="1"/>
</dbReference>
<evidence type="ECO:0000313" key="10">
    <source>
        <dbReference type="Ensembl" id="ENSVKKP00000028855.1"/>
    </source>
</evidence>
<keyword evidence="6" id="KW-1015">Disulfide bond</keyword>
<evidence type="ECO:0000256" key="2">
    <source>
        <dbReference type="ARBA" id="ARBA00022670"/>
    </source>
</evidence>
<dbReference type="PANTHER" id="PTHR24253">
    <property type="entry name" value="TRANSMEMBRANE PROTEASE SERINE"/>
    <property type="match status" value="1"/>
</dbReference>
<keyword evidence="4 8" id="KW-0378">Hydrolase</keyword>
<dbReference type="GO" id="GO:0005576">
    <property type="term" value="C:extracellular region"/>
    <property type="evidence" value="ECO:0007669"/>
    <property type="project" value="UniProtKB-ARBA"/>
</dbReference>
<dbReference type="InterPro" id="IPR033116">
    <property type="entry name" value="TRYPSIN_SER"/>
</dbReference>
<evidence type="ECO:0000256" key="5">
    <source>
        <dbReference type="ARBA" id="ARBA00022825"/>
    </source>
</evidence>
<dbReference type="Ensembl" id="ENSVKKT00000029540.1">
    <property type="protein sequence ID" value="ENSVKKP00000028855.1"/>
    <property type="gene ID" value="ENSVKKG00000018596.1"/>
</dbReference>
<dbReference type="Pfam" id="PF00089">
    <property type="entry name" value="Trypsin"/>
    <property type="match status" value="1"/>
</dbReference>
<dbReference type="GO" id="GO:0006508">
    <property type="term" value="P:proteolysis"/>
    <property type="evidence" value="ECO:0007669"/>
    <property type="project" value="UniProtKB-KW"/>
</dbReference>
<comment type="similarity">
    <text evidence="1">Belongs to the peptidase S1 family. Snake venom subfamily.</text>
</comment>
<dbReference type="GO" id="GO:0004252">
    <property type="term" value="F:serine-type endopeptidase activity"/>
    <property type="evidence" value="ECO:0007669"/>
    <property type="project" value="InterPro"/>
</dbReference>
<dbReference type="GO" id="GO:0035821">
    <property type="term" value="P:modulation of process of another organism"/>
    <property type="evidence" value="ECO:0007669"/>
    <property type="project" value="UniProtKB-ARBA"/>
</dbReference>
<dbReference type="PROSITE" id="PS50240">
    <property type="entry name" value="TRYPSIN_DOM"/>
    <property type="match status" value="1"/>
</dbReference>
<evidence type="ECO:0000313" key="11">
    <source>
        <dbReference type="Proteomes" id="UP000694545"/>
    </source>
</evidence>
<name>A0A8D2M0A6_VARKO</name>
<evidence type="ECO:0000256" key="6">
    <source>
        <dbReference type="ARBA" id="ARBA00023157"/>
    </source>
</evidence>
<evidence type="ECO:0000256" key="4">
    <source>
        <dbReference type="ARBA" id="ARBA00022801"/>
    </source>
</evidence>
<dbReference type="InterPro" id="IPR009003">
    <property type="entry name" value="Peptidase_S1_PA"/>
</dbReference>
<sequence length="349" mass="37921">EPTSGVGLELGAKAQIFCGQPILSSRIVGGQASKRGAWPWQVSIRWNGRHFCGGSLVAKQWVVSAAHCFRNSYFTISCLGSNQLDNMSSNARIIPVTQVICNIEFSGTGTRGDIALLRLQQPLEYTPYILPVCVPYSSAKFPEGMPCWVTGWGNIRHGEPLPSPGMLQEVEVPLISLERCKEMFNVSFPHSKGTKSILDTMLCAGYEAGGKDACQGDSGGPLVCVQNDAWFLVGIVSWGWKCAMPNHPGVYTRVTSYAGWLQRYVPDLQFGVVPIALQGSGNHSNCLTLPPLLIYFRVLWPLGKPLSILTTGILLPQSSQVSSPYGIADKCEGMSTICLVPALWQLEAE</sequence>
<feature type="domain" description="Peptidase S1" evidence="9">
    <location>
        <begin position="27"/>
        <end position="266"/>
    </location>
</feature>
<dbReference type="SMART" id="SM00020">
    <property type="entry name" value="Tryp_SPc"/>
    <property type="match status" value="1"/>
</dbReference>
<keyword evidence="7" id="KW-0325">Glycoprotein</keyword>
<keyword evidence="11" id="KW-1185">Reference proteome</keyword>
<dbReference type="SUPFAM" id="SSF50494">
    <property type="entry name" value="Trypsin-like serine proteases"/>
    <property type="match status" value="1"/>
</dbReference>
<dbReference type="PRINTS" id="PR00722">
    <property type="entry name" value="CHYMOTRYPSIN"/>
</dbReference>
<dbReference type="InterPro" id="IPR001254">
    <property type="entry name" value="Trypsin_dom"/>
</dbReference>
<dbReference type="InterPro" id="IPR001314">
    <property type="entry name" value="Peptidase_S1A"/>
</dbReference>
<evidence type="ECO:0000256" key="8">
    <source>
        <dbReference type="RuleBase" id="RU363034"/>
    </source>
</evidence>
<evidence type="ECO:0000256" key="3">
    <source>
        <dbReference type="ARBA" id="ARBA00022729"/>
    </source>
</evidence>
<keyword evidence="3" id="KW-0732">Signal</keyword>
<protein>
    <recommendedName>
        <fullName evidence="9">Peptidase S1 domain-containing protein</fullName>
    </recommendedName>
</protein>
<dbReference type="Gene3D" id="2.40.10.10">
    <property type="entry name" value="Trypsin-like serine proteases"/>
    <property type="match status" value="2"/>
</dbReference>
<evidence type="ECO:0000256" key="7">
    <source>
        <dbReference type="ARBA" id="ARBA00023180"/>
    </source>
</evidence>
<dbReference type="InterPro" id="IPR018114">
    <property type="entry name" value="TRYPSIN_HIS"/>
</dbReference>
<evidence type="ECO:0000259" key="9">
    <source>
        <dbReference type="PROSITE" id="PS50240"/>
    </source>
</evidence>
<reference evidence="10" key="2">
    <citation type="submission" date="2025-09" db="UniProtKB">
        <authorList>
            <consortium name="Ensembl"/>
        </authorList>
    </citation>
    <scope>IDENTIFICATION</scope>
</reference>
<organism evidence="10 11">
    <name type="scientific">Varanus komodoensis</name>
    <name type="common">Komodo dragon</name>
    <dbReference type="NCBI Taxonomy" id="61221"/>
    <lineage>
        <taxon>Eukaryota</taxon>
        <taxon>Metazoa</taxon>
        <taxon>Chordata</taxon>
        <taxon>Craniata</taxon>
        <taxon>Vertebrata</taxon>
        <taxon>Euteleostomi</taxon>
        <taxon>Lepidosauria</taxon>
        <taxon>Squamata</taxon>
        <taxon>Bifurcata</taxon>
        <taxon>Unidentata</taxon>
        <taxon>Episquamata</taxon>
        <taxon>Toxicofera</taxon>
        <taxon>Anguimorpha</taxon>
        <taxon>Paleoanguimorpha</taxon>
        <taxon>Varanoidea</taxon>
        <taxon>Varanidae</taxon>
        <taxon>Varanus</taxon>
    </lineage>
</organism>
<keyword evidence="5 8" id="KW-0720">Serine protease</keyword>
<accession>A0A8D2M0A6</accession>
<dbReference type="PROSITE" id="PS00134">
    <property type="entry name" value="TRYPSIN_HIS"/>
    <property type="match status" value="1"/>
</dbReference>
<dbReference type="PROSITE" id="PS00135">
    <property type="entry name" value="TRYPSIN_SER"/>
    <property type="match status" value="1"/>
</dbReference>
<evidence type="ECO:0000256" key="1">
    <source>
        <dbReference type="ARBA" id="ARBA00009228"/>
    </source>
</evidence>
<reference evidence="10" key="1">
    <citation type="submission" date="2025-08" db="UniProtKB">
        <authorList>
            <consortium name="Ensembl"/>
        </authorList>
    </citation>
    <scope>IDENTIFICATION</scope>
</reference>
<dbReference type="PANTHER" id="PTHR24253:SF144">
    <property type="entry name" value="CHYMOTRYPSIN-LIKE PROTEASE CTRL-1-RELATED"/>
    <property type="match status" value="1"/>
</dbReference>
<dbReference type="AlphaFoldDB" id="A0A8D2M0A6"/>
<dbReference type="InterPro" id="IPR043504">
    <property type="entry name" value="Peptidase_S1_PA_chymotrypsin"/>
</dbReference>
<dbReference type="Proteomes" id="UP000694545">
    <property type="component" value="Unplaced"/>
</dbReference>